<keyword evidence="3" id="KW-1185">Reference proteome</keyword>
<evidence type="ECO:0000313" key="2">
    <source>
        <dbReference type="EMBL" id="KAJ1101202.1"/>
    </source>
</evidence>
<feature type="region of interest" description="Disordered" evidence="1">
    <location>
        <begin position="1"/>
        <end position="24"/>
    </location>
</feature>
<organism evidence="2 3">
    <name type="scientific">Pleurodeles waltl</name>
    <name type="common">Iberian ribbed newt</name>
    <dbReference type="NCBI Taxonomy" id="8319"/>
    <lineage>
        <taxon>Eukaryota</taxon>
        <taxon>Metazoa</taxon>
        <taxon>Chordata</taxon>
        <taxon>Craniata</taxon>
        <taxon>Vertebrata</taxon>
        <taxon>Euteleostomi</taxon>
        <taxon>Amphibia</taxon>
        <taxon>Batrachia</taxon>
        <taxon>Caudata</taxon>
        <taxon>Salamandroidea</taxon>
        <taxon>Salamandridae</taxon>
        <taxon>Pleurodelinae</taxon>
        <taxon>Pleurodeles</taxon>
    </lineage>
</organism>
<protein>
    <submittedName>
        <fullName evidence="2">Uncharacterized protein</fullName>
    </submittedName>
</protein>
<evidence type="ECO:0000313" key="3">
    <source>
        <dbReference type="Proteomes" id="UP001066276"/>
    </source>
</evidence>
<accession>A0AAV7MCD8</accession>
<name>A0AAV7MCD8_PLEWA</name>
<gene>
    <name evidence="2" type="ORF">NDU88_006274</name>
</gene>
<comment type="caution">
    <text evidence="2">The sequence shown here is derived from an EMBL/GenBank/DDBJ whole genome shotgun (WGS) entry which is preliminary data.</text>
</comment>
<reference evidence="2" key="1">
    <citation type="journal article" date="2022" name="bioRxiv">
        <title>Sequencing and chromosome-scale assembly of the giantPleurodeles waltlgenome.</title>
        <authorList>
            <person name="Brown T."/>
            <person name="Elewa A."/>
            <person name="Iarovenko S."/>
            <person name="Subramanian E."/>
            <person name="Araus A.J."/>
            <person name="Petzold A."/>
            <person name="Susuki M."/>
            <person name="Suzuki K.-i.T."/>
            <person name="Hayashi T."/>
            <person name="Toyoda A."/>
            <person name="Oliveira C."/>
            <person name="Osipova E."/>
            <person name="Leigh N.D."/>
            <person name="Simon A."/>
            <person name="Yun M.H."/>
        </authorList>
    </citation>
    <scope>NUCLEOTIDE SEQUENCE</scope>
    <source>
        <strain evidence="2">20211129_DDA</strain>
        <tissue evidence="2">Liver</tissue>
    </source>
</reference>
<dbReference type="Proteomes" id="UP001066276">
    <property type="component" value="Chromosome 10"/>
</dbReference>
<proteinExistence type="predicted"/>
<sequence>MRKRKRARKSCSSQVKESSRSPPNPFQFILEDIVHPRSADWVPAQVVADYLHEKLRKSFDKEVRNRVRAECPRPEIPNKVAEMPEIDPSMLTFLNKFAKDPKKGIDRAWHSCQDKLLDLTGSLAKVLEMALKAKETGAPIDVHVLAE</sequence>
<evidence type="ECO:0000256" key="1">
    <source>
        <dbReference type="SAM" id="MobiDB-lite"/>
    </source>
</evidence>
<dbReference type="AlphaFoldDB" id="A0AAV7MCD8"/>
<dbReference type="EMBL" id="JANPWB010000014">
    <property type="protein sequence ID" value="KAJ1101202.1"/>
    <property type="molecule type" value="Genomic_DNA"/>
</dbReference>